<accession>A0A438DQT8</accession>
<feature type="region of interest" description="Disordered" evidence="1">
    <location>
        <begin position="120"/>
        <end position="161"/>
    </location>
</feature>
<gene>
    <name evidence="2" type="ORF">CK203_101724</name>
</gene>
<evidence type="ECO:0000313" key="3">
    <source>
        <dbReference type="Proteomes" id="UP000288805"/>
    </source>
</evidence>
<comment type="caution">
    <text evidence="2">The sequence shown here is derived from an EMBL/GenBank/DDBJ whole genome shotgun (WGS) entry which is preliminary data.</text>
</comment>
<reference evidence="2 3" key="1">
    <citation type="journal article" date="2018" name="PLoS Genet.">
        <title>Population sequencing reveals clonal diversity and ancestral inbreeding in the grapevine cultivar Chardonnay.</title>
        <authorList>
            <person name="Roach M.J."/>
            <person name="Johnson D.L."/>
            <person name="Bohlmann J."/>
            <person name="van Vuuren H.J."/>
            <person name="Jones S.J."/>
            <person name="Pretorius I.S."/>
            <person name="Schmidt S.A."/>
            <person name="Borneman A.R."/>
        </authorList>
    </citation>
    <scope>NUCLEOTIDE SEQUENCE [LARGE SCALE GENOMIC DNA]</scope>
    <source>
        <strain evidence="3">cv. Chardonnay</strain>
        <tissue evidence="2">Leaf</tissue>
    </source>
</reference>
<dbReference type="EMBL" id="QGNW01001524">
    <property type="protein sequence ID" value="RVW37790.1"/>
    <property type="molecule type" value="Genomic_DNA"/>
</dbReference>
<dbReference type="AlphaFoldDB" id="A0A438DQT8"/>
<evidence type="ECO:0000256" key="1">
    <source>
        <dbReference type="SAM" id="MobiDB-lite"/>
    </source>
</evidence>
<dbReference type="Proteomes" id="UP000288805">
    <property type="component" value="Unassembled WGS sequence"/>
</dbReference>
<name>A0A438DQT8_VITVI</name>
<evidence type="ECO:0000313" key="2">
    <source>
        <dbReference type="EMBL" id="RVW37790.1"/>
    </source>
</evidence>
<proteinExistence type="predicted"/>
<organism evidence="2 3">
    <name type="scientific">Vitis vinifera</name>
    <name type="common">Grape</name>
    <dbReference type="NCBI Taxonomy" id="29760"/>
    <lineage>
        <taxon>Eukaryota</taxon>
        <taxon>Viridiplantae</taxon>
        <taxon>Streptophyta</taxon>
        <taxon>Embryophyta</taxon>
        <taxon>Tracheophyta</taxon>
        <taxon>Spermatophyta</taxon>
        <taxon>Magnoliopsida</taxon>
        <taxon>eudicotyledons</taxon>
        <taxon>Gunneridae</taxon>
        <taxon>Pentapetalae</taxon>
        <taxon>rosids</taxon>
        <taxon>Vitales</taxon>
        <taxon>Vitaceae</taxon>
        <taxon>Viteae</taxon>
        <taxon>Vitis</taxon>
    </lineage>
</organism>
<protein>
    <submittedName>
        <fullName evidence="2">Uncharacterized protein</fullName>
    </submittedName>
</protein>
<sequence>MLFHFSSPHYYARYWSTWDTQQSLSLSVNIFVKRYSLSIEWTSMTTYGADQGAPTGLEHLEHPEELVEIPVDTPPPAPTVAFTEHILEEHIIATQTQHTSILRQIRYHLGIISVLEHAIPSPPEPSQAPPFVHQTMPPEEPTIGEAKAAEPSSPHHPPATI</sequence>